<organism evidence="1 2">
    <name type="scientific">Dreissena polymorpha</name>
    <name type="common">Zebra mussel</name>
    <name type="synonym">Mytilus polymorpha</name>
    <dbReference type="NCBI Taxonomy" id="45954"/>
    <lineage>
        <taxon>Eukaryota</taxon>
        <taxon>Metazoa</taxon>
        <taxon>Spiralia</taxon>
        <taxon>Lophotrochozoa</taxon>
        <taxon>Mollusca</taxon>
        <taxon>Bivalvia</taxon>
        <taxon>Autobranchia</taxon>
        <taxon>Heteroconchia</taxon>
        <taxon>Euheterodonta</taxon>
        <taxon>Imparidentia</taxon>
        <taxon>Neoheterodontei</taxon>
        <taxon>Myida</taxon>
        <taxon>Dreissenoidea</taxon>
        <taxon>Dreissenidae</taxon>
        <taxon>Dreissena</taxon>
    </lineage>
</organism>
<evidence type="ECO:0000313" key="2">
    <source>
        <dbReference type="Proteomes" id="UP000828390"/>
    </source>
</evidence>
<sequence length="90" mass="10561">MKTGRLFRGLKTDLHISRLTQICKDASEKWLFMSKTSGMVEQAFRNNVERNLAFMSKNYNSMTPEEKKDRIDELEQQLKTINRGLGQFCK</sequence>
<protein>
    <submittedName>
        <fullName evidence="1">Uncharacterized protein</fullName>
    </submittedName>
</protein>
<reference evidence="1" key="1">
    <citation type="journal article" date="2019" name="bioRxiv">
        <title>The Genome of the Zebra Mussel, Dreissena polymorpha: A Resource for Invasive Species Research.</title>
        <authorList>
            <person name="McCartney M.A."/>
            <person name="Auch B."/>
            <person name="Kono T."/>
            <person name="Mallez S."/>
            <person name="Zhang Y."/>
            <person name="Obille A."/>
            <person name="Becker A."/>
            <person name="Abrahante J.E."/>
            <person name="Garbe J."/>
            <person name="Badalamenti J.P."/>
            <person name="Herman A."/>
            <person name="Mangelson H."/>
            <person name="Liachko I."/>
            <person name="Sullivan S."/>
            <person name="Sone E.D."/>
            <person name="Koren S."/>
            <person name="Silverstein K.A.T."/>
            <person name="Beckman K.B."/>
            <person name="Gohl D.M."/>
        </authorList>
    </citation>
    <scope>NUCLEOTIDE SEQUENCE</scope>
    <source>
        <strain evidence="1">Duluth1</strain>
        <tissue evidence="1">Whole animal</tissue>
    </source>
</reference>
<name>A0A9D3YV19_DREPO</name>
<accession>A0A9D3YV19</accession>
<comment type="caution">
    <text evidence="1">The sequence shown here is derived from an EMBL/GenBank/DDBJ whole genome shotgun (WGS) entry which is preliminary data.</text>
</comment>
<reference evidence="1" key="2">
    <citation type="submission" date="2020-11" db="EMBL/GenBank/DDBJ databases">
        <authorList>
            <person name="McCartney M.A."/>
            <person name="Auch B."/>
            <person name="Kono T."/>
            <person name="Mallez S."/>
            <person name="Becker A."/>
            <person name="Gohl D.M."/>
            <person name="Silverstein K.A.T."/>
            <person name="Koren S."/>
            <person name="Bechman K.B."/>
            <person name="Herman A."/>
            <person name="Abrahante J.E."/>
            <person name="Garbe J."/>
        </authorList>
    </citation>
    <scope>NUCLEOTIDE SEQUENCE</scope>
    <source>
        <strain evidence="1">Duluth1</strain>
        <tissue evidence="1">Whole animal</tissue>
    </source>
</reference>
<evidence type="ECO:0000313" key="1">
    <source>
        <dbReference type="EMBL" id="KAH3706837.1"/>
    </source>
</evidence>
<gene>
    <name evidence="1" type="ORF">DPMN_066227</name>
</gene>
<dbReference type="AlphaFoldDB" id="A0A9D3YV19"/>
<keyword evidence="2" id="KW-1185">Reference proteome</keyword>
<dbReference type="Proteomes" id="UP000828390">
    <property type="component" value="Unassembled WGS sequence"/>
</dbReference>
<proteinExistence type="predicted"/>
<dbReference type="EMBL" id="JAIWYP010000014">
    <property type="protein sequence ID" value="KAH3706837.1"/>
    <property type="molecule type" value="Genomic_DNA"/>
</dbReference>